<name>A0A6M1ST60_9BACT</name>
<dbReference type="NCBIfam" id="NF041359">
    <property type="entry name" value="GntG_guanitoxin"/>
    <property type="match status" value="1"/>
</dbReference>
<dbReference type="Proteomes" id="UP000479132">
    <property type="component" value="Unassembled WGS sequence"/>
</dbReference>
<gene>
    <name evidence="7" type="ORF">G3569_00105</name>
</gene>
<dbReference type="GO" id="GO:0008732">
    <property type="term" value="F:L-allo-threonine aldolase activity"/>
    <property type="evidence" value="ECO:0007669"/>
    <property type="project" value="TreeGrafter"/>
</dbReference>
<feature type="domain" description="Aromatic amino acid beta-eliminating lyase/threonine aldolase" evidence="6">
    <location>
        <begin position="3"/>
        <end position="286"/>
    </location>
</feature>
<dbReference type="FunFam" id="3.40.640.10:FF:000030">
    <property type="entry name" value="Low-specificity L-threonine aldolase"/>
    <property type="match status" value="1"/>
</dbReference>
<feature type="modified residue" description="N6-(pyridoxal phosphate)lysine" evidence="5">
    <location>
        <position position="199"/>
    </location>
</feature>
<evidence type="ECO:0000256" key="2">
    <source>
        <dbReference type="ARBA" id="ARBA00006966"/>
    </source>
</evidence>
<dbReference type="GO" id="GO:0006545">
    <property type="term" value="P:glycine biosynthetic process"/>
    <property type="evidence" value="ECO:0007669"/>
    <property type="project" value="TreeGrafter"/>
</dbReference>
<dbReference type="SUPFAM" id="SSF53383">
    <property type="entry name" value="PLP-dependent transferases"/>
    <property type="match status" value="1"/>
</dbReference>
<accession>A0A6M1ST60</accession>
<keyword evidence="4" id="KW-0456">Lyase</keyword>
<dbReference type="InterPro" id="IPR015421">
    <property type="entry name" value="PyrdxlP-dep_Trfase_major"/>
</dbReference>
<evidence type="ECO:0000256" key="4">
    <source>
        <dbReference type="ARBA" id="ARBA00023239"/>
    </source>
</evidence>
<evidence type="ECO:0000313" key="8">
    <source>
        <dbReference type="Proteomes" id="UP000479132"/>
    </source>
</evidence>
<organism evidence="7 8">
    <name type="scientific">Fodinibius halophilus</name>
    <dbReference type="NCBI Taxonomy" id="1736908"/>
    <lineage>
        <taxon>Bacteria</taxon>
        <taxon>Pseudomonadati</taxon>
        <taxon>Balneolota</taxon>
        <taxon>Balneolia</taxon>
        <taxon>Balneolales</taxon>
        <taxon>Balneolaceae</taxon>
        <taxon>Fodinibius</taxon>
    </lineage>
</organism>
<comment type="similarity">
    <text evidence="2">Belongs to the threonine aldolase family.</text>
</comment>
<keyword evidence="3" id="KW-0663">Pyridoxal phosphate</keyword>
<dbReference type="InterPro" id="IPR015424">
    <property type="entry name" value="PyrdxlP-dep_Trfase"/>
</dbReference>
<dbReference type="GO" id="GO:0005829">
    <property type="term" value="C:cytosol"/>
    <property type="evidence" value="ECO:0007669"/>
    <property type="project" value="TreeGrafter"/>
</dbReference>
<evidence type="ECO:0000256" key="5">
    <source>
        <dbReference type="PIRSR" id="PIRSR017617-1"/>
    </source>
</evidence>
<dbReference type="CDD" id="cd06502">
    <property type="entry name" value="TA_like"/>
    <property type="match status" value="1"/>
</dbReference>
<dbReference type="GO" id="GO:0006567">
    <property type="term" value="P:L-threonine catabolic process"/>
    <property type="evidence" value="ECO:0007669"/>
    <property type="project" value="TreeGrafter"/>
</dbReference>
<comment type="caution">
    <text evidence="7">The sequence shown here is derived from an EMBL/GenBank/DDBJ whole genome shotgun (WGS) entry which is preliminary data.</text>
</comment>
<keyword evidence="7" id="KW-0808">Transferase</keyword>
<dbReference type="EMBL" id="JAALLS010000001">
    <property type="protein sequence ID" value="NGP86736.1"/>
    <property type="molecule type" value="Genomic_DNA"/>
</dbReference>
<keyword evidence="7" id="KW-0032">Aminotransferase</keyword>
<dbReference type="InterPro" id="IPR023603">
    <property type="entry name" value="Low_specificity_L-TA-like"/>
</dbReference>
<keyword evidence="8" id="KW-1185">Reference proteome</keyword>
<dbReference type="Gene3D" id="3.40.640.10">
    <property type="entry name" value="Type I PLP-dependent aspartate aminotransferase-like (Major domain)"/>
    <property type="match status" value="1"/>
</dbReference>
<evidence type="ECO:0000259" key="6">
    <source>
        <dbReference type="Pfam" id="PF01212"/>
    </source>
</evidence>
<dbReference type="Gene3D" id="3.90.1150.10">
    <property type="entry name" value="Aspartate Aminotransferase, domain 1"/>
    <property type="match status" value="1"/>
</dbReference>
<dbReference type="RefSeq" id="WP_165264825.1">
    <property type="nucleotide sequence ID" value="NZ_JAALLS010000001.1"/>
</dbReference>
<reference evidence="7 8" key="1">
    <citation type="submission" date="2020-02" db="EMBL/GenBank/DDBJ databases">
        <title>Aliifodinibius halophilus 2W32, complete genome.</title>
        <authorList>
            <person name="Li Y."/>
            <person name="Wu S."/>
        </authorList>
    </citation>
    <scope>NUCLEOTIDE SEQUENCE [LARGE SCALE GENOMIC DNA]</scope>
    <source>
        <strain evidence="7 8">2W32</strain>
    </source>
</reference>
<evidence type="ECO:0000256" key="1">
    <source>
        <dbReference type="ARBA" id="ARBA00001933"/>
    </source>
</evidence>
<dbReference type="GO" id="GO:0008483">
    <property type="term" value="F:transaminase activity"/>
    <property type="evidence" value="ECO:0007669"/>
    <property type="project" value="UniProtKB-KW"/>
</dbReference>
<comment type="cofactor">
    <cofactor evidence="1">
        <name>pyridoxal 5'-phosphate</name>
        <dbReference type="ChEBI" id="CHEBI:597326"/>
    </cofactor>
</comment>
<dbReference type="InterPro" id="IPR001597">
    <property type="entry name" value="ArAA_b-elim_lyase/Thr_aldolase"/>
</dbReference>
<proteinExistence type="inferred from homology"/>
<dbReference type="InterPro" id="IPR015422">
    <property type="entry name" value="PyrdxlP-dep_Trfase_small"/>
</dbReference>
<evidence type="ECO:0000256" key="3">
    <source>
        <dbReference type="ARBA" id="ARBA00022898"/>
    </source>
</evidence>
<protein>
    <submittedName>
        <fullName evidence="7">Aminotransferase class I/II-fold pyridoxal phosphate-dependent enzyme</fullName>
    </submittedName>
</protein>
<evidence type="ECO:0000313" key="7">
    <source>
        <dbReference type="EMBL" id="NGP86736.1"/>
    </source>
</evidence>
<dbReference type="PIRSF" id="PIRSF017617">
    <property type="entry name" value="Thr_aldolase"/>
    <property type="match status" value="1"/>
</dbReference>
<dbReference type="PANTHER" id="PTHR48097">
    <property type="entry name" value="L-THREONINE ALDOLASE-RELATED"/>
    <property type="match status" value="1"/>
</dbReference>
<dbReference type="AlphaFoldDB" id="A0A6M1ST60"/>
<dbReference type="Pfam" id="PF01212">
    <property type="entry name" value="Beta_elim_lyase"/>
    <property type="match status" value="1"/>
</dbReference>
<sequence length="339" mass="37344">MIDLRSDTVTTPTTEMREAMVEAEVGDDVFGEDPTVNNLEQKVASLFGFEAGLFVPSGTMANQLSLNVLTNQGDEVLIDKTGHIFNYESTAAAHLSSVLLKTLEGHRGKLSVELLNDNVRGTHDWDPNTKVISLENTTNKGGGCCYTEDELNEIREFADTNDLKVHLDGARLWNAMTATGTDPQFYSSIADTLSVCFSKGLGAPVGSMVLSSQKNINTARRMRKMWGGGMRQIGLLAAAADHAIEYHYPLLEEDHRRAKELARTIDNCSQLAIDIESVETNILIFDVKEGTAESVIPVLEEEGVRIVPFGPQTLRATFHFQVTDEDLEKVKATFKEQFS</sequence>
<dbReference type="PANTHER" id="PTHR48097:SF9">
    <property type="entry name" value="L-THREONINE ALDOLASE"/>
    <property type="match status" value="1"/>
</dbReference>